<evidence type="ECO:0000256" key="1">
    <source>
        <dbReference type="SAM" id="SignalP"/>
    </source>
</evidence>
<keyword evidence="1" id="KW-0732">Signal</keyword>
<evidence type="ECO:0000313" key="3">
    <source>
        <dbReference type="Proteomes" id="UP000503278"/>
    </source>
</evidence>
<feature type="signal peptide" evidence="1">
    <location>
        <begin position="1"/>
        <end position="23"/>
    </location>
</feature>
<organism evidence="2 3">
    <name type="scientific">Mucilaginibacter robiniae</name>
    <dbReference type="NCBI Taxonomy" id="2728022"/>
    <lineage>
        <taxon>Bacteria</taxon>
        <taxon>Pseudomonadati</taxon>
        <taxon>Bacteroidota</taxon>
        <taxon>Sphingobacteriia</taxon>
        <taxon>Sphingobacteriales</taxon>
        <taxon>Sphingobacteriaceae</taxon>
        <taxon>Mucilaginibacter</taxon>
    </lineage>
</organism>
<evidence type="ECO:0000313" key="2">
    <source>
        <dbReference type="EMBL" id="QJD97239.1"/>
    </source>
</evidence>
<dbReference type="Proteomes" id="UP000503278">
    <property type="component" value="Chromosome"/>
</dbReference>
<accession>A0A7L5E4K7</accession>
<dbReference type="AlphaFoldDB" id="A0A7L5E4K7"/>
<keyword evidence="3" id="KW-1185">Reference proteome</keyword>
<dbReference type="KEGG" id="mrob:HH214_15865"/>
<proteinExistence type="predicted"/>
<protein>
    <recommendedName>
        <fullName evidence="4">DUF2271 domain-containing protein</fullName>
    </recommendedName>
</protein>
<sequence length="187" mass="20292">MKKSKLILGLVALVCASITTAFAAKKANVVQSSKLGVPYSLEYIAKHSTKNLVSSLLSNLVTFHESGATQSVYKTYDWSVQFYQNGGLLYTFDTNGAYHSWNNTSYNDEIWIGDTVSPAAGTYTIIIQNTSGVGGTYESGVTFTNANGQDDSVWSGDVITDRRDIVLSDVSVDGVSPINIYVNKTQF</sequence>
<reference evidence="2 3" key="1">
    <citation type="submission" date="2020-04" db="EMBL/GenBank/DDBJ databases">
        <title>Genome sequencing of novel species.</title>
        <authorList>
            <person name="Heo J."/>
            <person name="Kim S.-J."/>
            <person name="Kim J.-S."/>
            <person name="Hong S.-B."/>
            <person name="Kwon S.-W."/>
        </authorList>
    </citation>
    <scope>NUCLEOTIDE SEQUENCE [LARGE SCALE GENOMIC DNA]</scope>
    <source>
        <strain evidence="2 3">F39-2</strain>
    </source>
</reference>
<evidence type="ECO:0008006" key="4">
    <source>
        <dbReference type="Google" id="ProtNLM"/>
    </source>
</evidence>
<name>A0A7L5E4K7_9SPHI</name>
<dbReference type="RefSeq" id="WP_169609242.1">
    <property type="nucleotide sequence ID" value="NZ_CP051682.1"/>
</dbReference>
<gene>
    <name evidence="2" type="ORF">HH214_15865</name>
</gene>
<feature type="chain" id="PRO_5029863922" description="DUF2271 domain-containing protein" evidence="1">
    <location>
        <begin position="24"/>
        <end position="187"/>
    </location>
</feature>
<dbReference type="EMBL" id="CP051682">
    <property type="protein sequence ID" value="QJD97239.1"/>
    <property type="molecule type" value="Genomic_DNA"/>
</dbReference>